<dbReference type="Proteomes" id="UP001197114">
    <property type="component" value="Unassembled WGS sequence"/>
</dbReference>
<dbReference type="RefSeq" id="WP_258021941.1">
    <property type="nucleotide sequence ID" value="NZ_WMBF01000385.1"/>
</dbReference>
<dbReference type="Pfam" id="PF02709">
    <property type="entry name" value="Glyco_transf_7C"/>
    <property type="match status" value="1"/>
</dbReference>
<dbReference type="InterPro" id="IPR029044">
    <property type="entry name" value="Nucleotide-diphossugar_trans"/>
</dbReference>
<evidence type="ECO:0000313" key="4">
    <source>
        <dbReference type="Proteomes" id="UP001197114"/>
    </source>
</evidence>
<dbReference type="SUPFAM" id="SSF53448">
    <property type="entry name" value="Nucleotide-diphospho-sugar transferases"/>
    <property type="match status" value="1"/>
</dbReference>
<reference evidence="3 4" key="1">
    <citation type="submission" date="2019-11" db="EMBL/GenBank/DDBJ databases">
        <authorList>
            <person name="Ay H."/>
        </authorList>
    </citation>
    <scope>NUCLEOTIDE SEQUENCE [LARGE SCALE GENOMIC DNA]</scope>
    <source>
        <strain evidence="3 4">BG9H</strain>
    </source>
</reference>
<gene>
    <name evidence="3" type="ORF">GKQ77_25335</name>
</gene>
<dbReference type="EMBL" id="WMBF01000385">
    <property type="protein sequence ID" value="MBW5424850.1"/>
    <property type="molecule type" value="Genomic_DNA"/>
</dbReference>
<name>A0ABS6YTS8_9ACTN</name>
<dbReference type="InterPro" id="IPR027791">
    <property type="entry name" value="Galactosyl_T_C"/>
</dbReference>
<protein>
    <submittedName>
        <fullName evidence="3">Glycosyltransferase family 2 protein</fullName>
    </submittedName>
</protein>
<evidence type="ECO:0000313" key="3">
    <source>
        <dbReference type="EMBL" id="MBW5424850.1"/>
    </source>
</evidence>
<proteinExistence type="predicted"/>
<accession>A0ABS6YTS8</accession>
<keyword evidence="4" id="KW-1185">Reference proteome</keyword>
<organism evidence="3 4">
    <name type="scientific">Streptomyces anatolicus</name>
    <dbReference type="NCBI Taxonomy" id="2675858"/>
    <lineage>
        <taxon>Bacteria</taxon>
        <taxon>Bacillati</taxon>
        <taxon>Actinomycetota</taxon>
        <taxon>Actinomycetes</taxon>
        <taxon>Kitasatosporales</taxon>
        <taxon>Streptomycetaceae</taxon>
        <taxon>Streptomyces</taxon>
    </lineage>
</organism>
<evidence type="ECO:0000256" key="1">
    <source>
        <dbReference type="ARBA" id="ARBA00022679"/>
    </source>
</evidence>
<comment type="caution">
    <text evidence="3">The sequence shown here is derived from an EMBL/GenBank/DDBJ whole genome shotgun (WGS) entry which is preliminary data.</text>
</comment>
<dbReference type="Gene3D" id="3.90.550.10">
    <property type="entry name" value="Spore Coat Polysaccharide Biosynthesis Protein SpsA, Chain A"/>
    <property type="match status" value="1"/>
</dbReference>
<feature type="domain" description="Galactosyltransferase C-terminal" evidence="2">
    <location>
        <begin position="16"/>
        <end position="60"/>
    </location>
</feature>
<sequence>GHIVRAGDPRLFWSLSFALTAATWERVGGFCESYTGYGAEDTDFAARATSLGVDLWWVGGAPAYHQYHPTHTPPVQHLDDILRNGALYKARWGSWPMQGWLRAFEERGLVAYDAATDDWRKTEVSEPGRG</sequence>
<evidence type="ECO:0000259" key="2">
    <source>
        <dbReference type="Pfam" id="PF02709"/>
    </source>
</evidence>
<feature type="non-terminal residue" evidence="3">
    <location>
        <position position="1"/>
    </location>
</feature>
<keyword evidence="1" id="KW-0808">Transferase</keyword>